<gene>
    <name evidence="1" type="ORF">KE274_01745</name>
</gene>
<evidence type="ECO:0000313" key="1">
    <source>
        <dbReference type="EMBL" id="MBS0022825.1"/>
    </source>
</evidence>
<protein>
    <submittedName>
        <fullName evidence="1">Uncharacterized protein</fullName>
    </submittedName>
</protein>
<dbReference type="Proteomes" id="UP000678243">
    <property type="component" value="Unassembled WGS sequence"/>
</dbReference>
<comment type="caution">
    <text evidence="1">The sequence shown here is derived from an EMBL/GenBank/DDBJ whole genome shotgun (WGS) entry which is preliminary data.</text>
</comment>
<sequence>MFEHPYLTQQVTAREQEHIAAAAEQRRRLIERADQIVPRAEGPVRRLLRRLARRRTTVGTAARPVAERTGGACEPAVAR</sequence>
<proteinExistence type="predicted"/>
<evidence type="ECO:0000313" key="2">
    <source>
        <dbReference type="Proteomes" id="UP000678243"/>
    </source>
</evidence>
<name>A0ABS5IJ23_9MICO</name>
<reference evidence="1 2" key="1">
    <citation type="submission" date="2021-04" db="EMBL/GenBank/DDBJ databases">
        <title>Whole genome analysis of root endophytic bacterium Microbacterium paraoxydans ku-mp colonizing RP-bio226 rice variety.</title>
        <authorList>
            <person name="Ulaganathan K."/>
            <person name="Latha B."/>
        </authorList>
    </citation>
    <scope>NUCLEOTIDE SEQUENCE [LARGE SCALE GENOMIC DNA]</scope>
    <source>
        <strain evidence="2">ku-mp</strain>
    </source>
</reference>
<accession>A0ABS5IJ23</accession>
<keyword evidence="2" id="KW-1185">Reference proteome</keyword>
<organism evidence="1 2">
    <name type="scientific">Microbacterium paraoxydans</name>
    <dbReference type="NCBI Taxonomy" id="199592"/>
    <lineage>
        <taxon>Bacteria</taxon>
        <taxon>Bacillati</taxon>
        <taxon>Actinomycetota</taxon>
        <taxon>Actinomycetes</taxon>
        <taxon>Micrococcales</taxon>
        <taxon>Microbacteriaceae</taxon>
        <taxon>Microbacterium</taxon>
    </lineage>
</organism>
<dbReference type="RefSeq" id="WP_211540517.1">
    <property type="nucleotide sequence ID" value="NZ_CBDREF010000002.1"/>
</dbReference>
<dbReference type="EMBL" id="JAGTUK010000001">
    <property type="protein sequence ID" value="MBS0022825.1"/>
    <property type="molecule type" value="Genomic_DNA"/>
</dbReference>